<evidence type="ECO:0000256" key="1">
    <source>
        <dbReference type="ARBA" id="ARBA00000971"/>
    </source>
</evidence>
<dbReference type="InterPro" id="IPR012677">
    <property type="entry name" value="Nucleotide-bd_a/b_plait_sf"/>
</dbReference>
<feature type="domain" description="RRM" evidence="13">
    <location>
        <begin position="256"/>
        <end position="334"/>
    </location>
</feature>
<feature type="compositionally biased region" description="Basic and acidic residues" evidence="11">
    <location>
        <begin position="346"/>
        <end position="468"/>
    </location>
</feature>
<dbReference type="OrthoDB" id="4095020at2759"/>
<dbReference type="GeneID" id="43584950"/>
<feature type="compositionally biased region" description="Basic residues" evidence="11">
    <location>
        <begin position="469"/>
        <end position="482"/>
    </location>
</feature>
<keyword evidence="6 10" id="KW-0697">Rotamase</keyword>
<evidence type="ECO:0000259" key="12">
    <source>
        <dbReference type="PROSITE" id="PS50072"/>
    </source>
</evidence>
<dbReference type="CDD" id="cd12235">
    <property type="entry name" value="RRM_PPIL4"/>
    <property type="match status" value="1"/>
</dbReference>
<dbReference type="AlphaFoldDB" id="A0A5E8C8L4"/>
<keyword evidence="15" id="KW-1185">Reference proteome</keyword>
<evidence type="ECO:0000259" key="13">
    <source>
        <dbReference type="PROSITE" id="PS50102"/>
    </source>
</evidence>
<dbReference type="InterPro" id="IPR000504">
    <property type="entry name" value="RRM_dom"/>
</dbReference>
<dbReference type="Gene3D" id="3.30.70.330">
    <property type="match status" value="1"/>
</dbReference>
<dbReference type="PANTHER" id="PTHR45843:SF1">
    <property type="entry name" value="PEPTIDYL-PROLYL CIS-TRANS ISOMERASE-LIKE 4"/>
    <property type="match status" value="1"/>
</dbReference>
<evidence type="ECO:0000256" key="3">
    <source>
        <dbReference type="ARBA" id="ARBA00004123"/>
    </source>
</evidence>
<dbReference type="InterPro" id="IPR029000">
    <property type="entry name" value="Cyclophilin-like_dom_sf"/>
</dbReference>
<name>A0A5E8C8L4_9ASCO</name>
<dbReference type="InterPro" id="IPR035979">
    <property type="entry name" value="RBD_domain_sf"/>
</dbReference>
<evidence type="ECO:0000256" key="7">
    <source>
        <dbReference type="ARBA" id="ARBA00023235"/>
    </source>
</evidence>
<dbReference type="PROSITE" id="PS50102">
    <property type="entry name" value="RRM"/>
    <property type="match status" value="1"/>
</dbReference>
<evidence type="ECO:0000256" key="6">
    <source>
        <dbReference type="ARBA" id="ARBA00023110"/>
    </source>
</evidence>
<protein>
    <recommendedName>
        <fullName evidence="10">Peptidyl-prolyl cis-trans isomerase</fullName>
        <shortName evidence="10">PPIase</shortName>
        <ecNumber evidence="10">5.2.1.8</ecNumber>
    </recommendedName>
</protein>
<evidence type="ECO:0000313" key="14">
    <source>
        <dbReference type="EMBL" id="VVT58298.1"/>
    </source>
</evidence>
<reference evidence="14 15" key="1">
    <citation type="submission" date="2019-09" db="EMBL/GenBank/DDBJ databases">
        <authorList>
            <person name="Brejova B."/>
        </authorList>
    </citation>
    <scope>NUCLEOTIDE SEQUENCE [LARGE SCALE GENOMIC DNA]</scope>
</reference>
<dbReference type="Pfam" id="PF00076">
    <property type="entry name" value="RRM_1"/>
    <property type="match status" value="1"/>
</dbReference>
<dbReference type="SUPFAM" id="SSF50891">
    <property type="entry name" value="Cyclophilin-like"/>
    <property type="match status" value="1"/>
</dbReference>
<evidence type="ECO:0000256" key="10">
    <source>
        <dbReference type="RuleBase" id="RU365081"/>
    </source>
</evidence>
<evidence type="ECO:0000256" key="4">
    <source>
        <dbReference type="ARBA" id="ARBA00010739"/>
    </source>
</evidence>
<accession>A0A5E8C8L4</accession>
<dbReference type="PROSITE" id="PS50072">
    <property type="entry name" value="CSA_PPIASE_2"/>
    <property type="match status" value="1"/>
</dbReference>
<dbReference type="SUPFAM" id="SSF54928">
    <property type="entry name" value="RNA-binding domain, RBD"/>
    <property type="match status" value="1"/>
</dbReference>
<feature type="domain" description="PPIase cyclophilin-type" evidence="12">
    <location>
        <begin position="10"/>
        <end position="181"/>
    </location>
</feature>
<evidence type="ECO:0000256" key="9">
    <source>
        <dbReference type="PROSITE-ProRule" id="PRU00176"/>
    </source>
</evidence>
<dbReference type="Pfam" id="PF00160">
    <property type="entry name" value="Pro_isomerase"/>
    <property type="match status" value="1"/>
</dbReference>
<proteinExistence type="inferred from homology"/>
<evidence type="ECO:0000256" key="2">
    <source>
        <dbReference type="ARBA" id="ARBA00002388"/>
    </source>
</evidence>
<evidence type="ECO:0000256" key="11">
    <source>
        <dbReference type="SAM" id="MobiDB-lite"/>
    </source>
</evidence>
<comment type="similarity">
    <text evidence="4 10">Belongs to the cyclophilin-type PPIase family. PPIL4 subfamily.</text>
</comment>
<dbReference type="SMART" id="SM00360">
    <property type="entry name" value="RRM"/>
    <property type="match status" value="1"/>
</dbReference>
<dbReference type="PANTHER" id="PTHR45843">
    <property type="entry name" value="PEPTIDYL-PROLYL CIS-TRANS ISOMERASE-LIKE 4"/>
    <property type="match status" value="1"/>
</dbReference>
<dbReference type="InterPro" id="IPR002130">
    <property type="entry name" value="Cyclophilin-type_PPIase_dom"/>
</dbReference>
<keyword evidence="5 9" id="KW-0694">RNA-binding</keyword>
<sequence length="482" mass="55682">MSVLIETTEGDLVVDLLVDECPVSATNFLKLCKAKYFNLTTFSAVRHDRLCYAGSRAPTHGDSSAWGLTGTEPQTFYPEMQTPKIIASDSRRSFANTGTLAWVTTPSTSAVSVGPTRGGVLADSKFCISLSDSVGTGYDGDVAVFGRVVEGVDGALAKINDAIVDVHNKPLRPIVVLHTHILEDPFDEIRGLRLPESSPEPDEAQLKLIEEMSGSLDKEDNEEDEKRKEQREAASSALTLEIVGDLPFAEVLPEENVLFVCKLNPVTEDDDLSLIFSRFGPIRSCEVIRDTKTGDSLQYAFIEFENKKDCELAYAKMDGVVVDDRRIHVDFSQSVAKIAKRWRDKENMKRRGVSERRGGREDHEQDYKQRDERSSRDEKRYRDDERDGRRDRGGRDDRDRSRRDDRDRSRRDDRDHSRRDDRRDRDGRDRDGRDHDRRDRNGRDRHDRRDRDDRRDKREDRRERSDRRYRSRSPHRSRRHYH</sequence>
<evidence type="ECO:0000256" key="5">
    <source>
        <dbReference type="ARBA" id="ARBA00022884"/>
    </source>
</evidence>
<dbReference type="GO" id="GO:0003723">
    <property type="term" value="F:RNA binding"/>
    <property type="evidence" value="ECO:0007669"/>
    <property type="project" value="UniProtKB-UniRule"/>
</dbReference>
<dbReference type="Gene3D" id="2.40.100.10">
    <property type="entry name" value="Cyclophilin-like"/>
    <property type="match status" value="1"/>
</dbReference>
<gene>
    <name evidence="14" type="ORF">SAPINGB_P006136</name>
</gene>
<comment type="subcellular location">
    <subcellularLocation>
        <location evidence="3 10">Nucleus</location>
    </subcellularLocation>
</comment>
<dbReference type="Proteomes" id="UP000398389">
    <property type="component" value="Unassembled WGS sequence"/>
</dbReference>
<evidence type="ECO:0000256" key="8">
    <source>
        <dbReference type="ARBA" id="ARBA00023242"/>
    </source>
</evidence>
<organism evidence="14 15">
    <name type="scientific">Magnusiomyces paraingens</name>
    <dbReference type="NCBI Taxonomy" id="2606893"/>
    <lineage>
        <taxon>Eukaryota</taxon>
        <taxon>Fungi</taxon>
        <taxon>Dikarya</taxon>
        <taxon>Ascomycota</taxon>
        <taxon>Saccharomycotina</taxon>
        <taxon>Dipodascomycetes</taxon>
        <taxon>Dipodascales</taxon>
        <taxon>Dipodascaceae</taxon>
        <taxon>Magnusiomyces</taxon>
    </lineage>
</organism>
<dbReference type="EMBL" id="CABVLU010000005">
    <property type="protein sequence ID" value="VVT58298.1"/>
    <property type="molecule type" value="Genomic_DNA"/>
</dbReference>
<dbReference type="RefSeq" id="XP_031856741.1">
    <property type="nucleotide sequence ID" value="XM_032000850.1"/>
</dbReference>
<dbReference type="EC" id="5.2.1.8" evidence="10"/>
<dbReference type="GO" id="GO:0005634">
    <property type="term" value="C:nucleus"/>
    <property type="evidence" value="ECO:0007669"/>
    <property type="project" value="UniProtKB-SubCell"/>
</dbReference>
<comment type="catalytic activity">
    <reaction evidence="1 10">
        <text>[protein]-peptidylproline (omega=180) = [protein]-peptidylproline (omega=0)</text>
        <dbReference type="Rhea" id="RHEA:16237"/>
        <dbReference type="Rhea" id="RHEA-COMP:10747"/>
        <dbReference type="Rhea" id="RHEA-COMP:10748"/>
        <dbReference type="ChEBI" id="CHEBI:83833"/>
        <dbReference type="ChEBI" id="CHEBI:83834"/>
        <dbReference type="EC" id="5.2.1.8"/>
    </reaction>
</comment>
<keyword evidence="7 10" id="KW-0413">Isomerase</keyword>
<comment type="function">
    <text evidence="2 10">PPIases accelerate the folding of proteins. It catalyzes the cis-trans isomerization of proline imidic peptide bonds in oligopeptides.</text>
</comment>
<dbReference type="InterPro" id="IPR035542">
    <property type="entry name" value="CRIP"/>
</dbReference>
<evidence type="ECO:0000313" key="15">
    <source>
        <dbReference type="Proteomes" id="UP000398389"/>
    </source>
</evidence>
<keyword evidence="8 10" id="KW-0539">Nucleus</keyword>
<dbReference type="GO" id="GO:0003755">
    <property type="term" value="F:peptidyl-prolyl cis-trans isomerase activity"/>
    <property type="evidence" value="ECO:0007669"/>
    <property type="project" value="UniProtKB-UniRule"/>
</dbReference>
<feature type="region of interest" description="Disordered" evidence="11">
    <location>
        <begin position="346"/>
        <end position="482"/>
    </location>
</feature>
<feature type="region of interest" description="Disordered" evidence="11">
    <location>
        <begin position="212"/>
        <end position="231"/>
    </location>
</feature>